<gene>
    <name evidence="1" type="ORF">CPAG_02989</name>
</gene>
<name>A0A0J6I5J7_COCPO</name>
<dbReference type="Proteomes" id="UP000054567">
    <property type="component" value="Unassembled WGS sequence"/>
</dbReference>
<dbReference type="VEuPathDB" id="FungiDB:CPAG_02989"/>
<dbReference type="EMBL" id="DS268110">
    <property type="protein sequence ID" value="KMM66652.1"/>
    <property type="molecule type" value="Genomic_DNA"/>
</dbReference>
<reference evidence="2" key="3">
    <citation type="journal article" date="2010" name="Genome Res.">
        <title>Population genomic sequencing of Coccidioides fungi reveals recent hybridization and transposon control.</title>
        <authorList>
            <person name="Neafsey D.E."/>
            <person name="Barker B.M."/>
            <person name="Sharpton T.J."/>
            <person name="Stajich J.E."/>
            <person name="Park D.J."/>
            <person name="Whiston E."/>
            <person name="Hung C.-Y."/>
            <person name="McMahan C."/>
            <person name="White J."/>
            <person name="Sykes S."/>
            <person name="Heiman D."/>
            <person name="Young S."/>
            <person name="Zeng Q."/>
            <person name="Abouelleil A."/>
            <person name="Aftuck L."/>
            <person name="Bessette D."/>
            <person name="Brown A."/>
            <person name="FitzGerald M."/>
            <person name="Lui A."/>
            <person name="Macdonald J.P."/>
            <person name="Priest M."/>
            <person name="Orbach M.J."/>
            <person name="Galgiani J.N."/>
            <person name="Kirkland T.N."/>
            <person name="Cole G.T."/>
            <person name="Birren B.W."/>
            <person name="Henn M.R."/>
            <person name="Taylor J.W."/>
            <person name="Rounsley S.D."/>
        </authorList>
    </citation>
    <scope>NUCLEOTIDE SEQUENCE [LARGE SCALE GENOMIC DNA]</scope>
    <source>
        <strain evidence="2">RMSCC 3488</strain>
    </source>
</reference>
<protein>
    <submittedName>
        <fullName evidence="1">Uncharacterized protein</fullName>
    </submittedName>
</protein>
<dbReference type="AlphaFoldDB" id="A0A0J6I5J7"/>
<evidence type="ECO:0000313" key="2">
    <source>
        <dbReference type="Proteomes" id="UP000054567"/>
    </source>
</evidence>
<organism evidence="1 2">
    <name type="scientific">Coccidioides posadasii RMSCC 3488</name>
    <dbReference type="NCBI Taxonomy" id="454284"/>
    <lineage>
        <taxon>Eukaryota</taxon>
        <taxon>Fungi</taxon>
        <taxon>Dikarya</taxon>
        <taxon>Ascomycota</taxon>
        <taxon>Pezizomycotina</taxon>
        <taxon>Eurotiomycetes</taxon>
        <taxon>Eurotiomycetidae</taxon>
        <taxon>Onygenales</taxon>
        <taxon>Onygenaceae</taxon>
        <taxon>Coccidioides</taxon>
    </lineage>
</organism>
<sequence length="115" mass="12770">MCIKLQGAFWRRRLTKWAGIAKSVKETVAIEFELQQHVDDSLIGAITTCTDLPALLGCKCMTATSLNETVTARCCSEAKGAYDDDAKAVRNPSRIFRQQTQAGMHFPIFLALMML</sequence>
<accession>A0A0J6I5J7</accession>
<proteinExistence type="predicted"/>
<reference evidence="1 2" key="1">
    <citation type="submission" date="2007-06" db="EMBL/GenBank/DDBJ databases">
        <title>The Genome Sequence of Coccidioides posadasii RMSCC_3488.</title>
        <authorList>
            <consortium name="Coccidioides Genome Resources Consortium"/>
            <consortium name="The Broad Institute Genome Sequencing Platform"/>
            <person name="Henn M.R."/>
            <person name="Sykes S."/>
            <person name="Young S."/>
            <person name="Jaffe D."/>
            <person name="Berlin A."/>
            <person name="Alvarez P."/>
            <person name="Butler J."/>
            <person name="Gnerre S."/>
            <person name="Grabherr M."/>
            <person name="Mauceli E."/>
            <person name="Brockman W."/>
            <person name="Kodira C."/>
            <person name="Alvarado L."/>
            <person name="Zeng Q."/>
            <person name="Crawford M."/>
            <person name="Antoine C."/>
            <person name="Devon K."/>
            <person name="Galgiani J."/>
            <person name="Orsborn K."/>
            <person name="Lewis M.L."/>
            <person name="Nusbaum C."/>
            <person name="Galagan J."/>
            <person name="Birren B."/>
        </authorList>
    </citation>
    <scope>NUCLEOTIDE SEQUENCE [LARGE SCALE GENOMIC DNA]</scope>
    <source>
        <strain evidence="1 2">RMSCC 3488</strain>
    </source>
</reference>
<reference evidence="2" key="2">
    <citation type="journal article" date="2009" name="Genome Res.">
        <title>Comparative genomic analyses of the human fungal pathogens Coccidioides and their relatives.</title>
        <authorList>
            <person name="Sharpton T.J."/>
            <person name="Stajich J.E."/>
            <person name="Rounsley S.D."/>
            <person name="Gardner M.J."/>
            <person name="Wortman J.R."/>
            <person name="Jordar V.S."/>
            <person name="Maiti R."/>
            <person name="Kodira C.D."/>
            <person name="Neafsey D.E."/>
            <person name="Zeng Q."/>
            <person name="Hung C.-Y."/>
            <person name="McMahan C."/>
            <person name="Muszewska A."/>
            <person name="Grynberg M."/>
            <person name="Mandel M.A."/>
            <person name="Kellner E.M."/>
            <person name="Barker B.M."/>
            <person name="Galgiani J.N."/>
            <person name="Orbach M.J."/>
            <person name="Kirkland T.N."/>
            <person name="Cole G.T."/>
            <person name="Henn M.R."/>
            <person name="Birren B.W."/>
            <person name="Taylor J.W."/>
        </authorList>
    </citation>
    <scope>NUCLEOTIDE SEQUENCE [LARGE SCALE GENOMIC DNA]</scope>
    <source>
        <strain evidence="2">RMSCC 3488</strain>
    </source>
</reference>
<evidence type="ECO:0000313" key="1">
    <source>
        <dbReference type="EMBL" id="KMM66652.1"/>
    </source>
</evidence>